<keyword evidence="1 4" id="KW-0489">Methyltransferase</keyword>
<name>A0ABW4PZG5_9MICO</name>
<evidence type="ECO:0000256" key="1">
    <source>
        <dbReference type="ARBA" id="ARBA00022603"/>
    </source>
</evidence>
<protein>
    <submittedName>
        <fullName evidence="4">RsmD family RNA methyltransferase</fullName>
        <ecNumber evidence="4">2.1.1.171</ecNumber>
    </submittedName>
</protein>
<dbReference type="CDD" id="cd02440">
    <property type="entry name" value="AdoMet_MTases"/>
    <property type="match status" value="1"/>
</dbReference>
<organism evidence="4 5">
    <name type="scientific">Brachybacterium rhamnosum</name>
    <dbReference type="NCBI Taxonomy" id="173361"/>
    <lineage>
        <taxon>Bacteria</taxon>
        <taxon>Bacillati</taxon>
        <taxon>Actinomycetota</taxon>
        <taxon>Actinomycetes</taxon>
        <taxon>Micrococcales</taxon>
        <taxon>Dermabacteraceae</taxon>
        <taxon>Brachybacterium</taxon>
    </lineage>
</organism>
<proteinExistence type="predicted"/>
<dbReference type="InterPro" id="IPR004398">
    <property type="entry name" value="RNA_MeTrfase_RsmD"/>
</dbReference>
<feature type="region of interest" description="Disordered" evidence="3">
    <location>
        <begin position="126"/>
        <end position="151"/>
    </location>
</feature>
<evidence type="ECO:0000313" key="5">
    <source>
        <dbReference type="Proteomes" id="UP001597280"/>
    </source>
</evidence>
<evidence type="ECO:0000256" key="3">
    <source>
        <dbReference type="SAM" id="MobiDB-lite"/>
    </source>
</evidence>
<keyword evidence="2 4" id="KW-0808">Transferase</keyword>
<dbReference type="Gene3D" id="3.40.50.150">
    <property type="entry name" value="Vaccinia Virus protein VP39"/>
    <property type="match status" value="1"/>
</dbReference>
<dbReference type="EMBL" id="JBHUFL010000003">
    <property type="protein sequence ID" value="MFD1836081.1"/>
    <property type="molecule type" value="Genomic_DNA"/>
</dbReference>
<keyword evidence="5" id="KW-1185">Reference proteome</keyword>
<dbReference type="Proteomes" id="UP001597280">
    <property type="component" value="Unassembled WGS sequence"/>
</dbReference>
<evidence type="ECO:0000256" key="2">
    <source>
        <dbReference type="ARBA" id="ARBA00022679"/>
    </source>
</evidence>
<accession>A0ABW4PZG5</accession>
<gene>
    <name evidence="4" type="ORF">ACFSDA_13495</name>
</gene>
<dbReference type="Pfam" id="PF03602">
    <property type="entry name" value="Cons_hypoth95"/>
    <property type="match status" value="2"/>
</dbReference>
<sequence>MPRIVSGSLGGRTIPGIVSKGTRPTSDRVREALFSRLDGWDALTGARVLDLYAGTGALAFESLSRGSAHALLVELHAPSARSLGAAARELGLADRCTVRAGRAETVAAQLAAEAGAGAEVGEGAVSRAPSGAAGSGGAVASRGAAGSGEAAGSREPWTLVFLDPPYDVPTETLEALLVTLRPALADDALVVIERSSRTRPITWPEGWADDGTKSYGETVLQYGGPAT</sequence>
<comment type="caution">
    <text evidence="4">The sequence shown here is derived from an EMBL/GenBank/DDBJ whole genome shotgun (WGS) entry which is preliminary data.</text>
</comment>
<evidence type="ECO:0000313" key="4">
    <source>
        <dbReference type="EMBL" id="MFD1836081.1"/>
    </source>
</evidence>
<dbReference type="RefSeq" id="WP_343905364.1">
    <property type="nucleotide sequence ID" value="NZ_BAAAIS010000003.1"/>
</dbReference>
<dbReference type="GO" id="GO:0052913">
    <property type="term" value="F:16S rRNA (guanine(966)-N(2))-methyltransferase activity"/>
    <property type="evidence" value="ECO:0007669"/>
    <property type="project" value="UniProtKB-EC"/>
</dbReference>
<dbReference type="InterPro" id="IPR029063">
    <property type="entry name" value="SAM-dependent_MTases_sf"/>
</dbReference>
<reference evidence="5" key="1">
    <citation type="journal article" date="2019" name="Int. J. Syst. Evol. Microbiol.">
        <title>The Global Catalogue of Microorganisms (GCM) 10K type strain sequencing project: providing services to taxonomists for standard genome sequencing and annotation.</title>
        <authorList>
            <consortium name="The Broad Institute Genomics Platform"/>
            <consortium name="The Broad Institute Genome Sequencing Center for Infectious Disease"/>
            <person name="Wu L."/>
            <person name="Ma J."/>
        </authorList>
    </citation>
    <scope>NUCLEOTIDE SEQUENCE [LARGE SCALE GENOMIC DNA]</scope>
    <source>
        <strain evidence="5">JCM 11650</strain>
    </source>
</reference>
<dbReference type="PIRSF" id="PIRSF004553">
    <property type="entry name" value="CHP00095"/>
    <property type="match status" value="1"/>
</dbReference>
<dbReference type="PANTHER" id="PTHR43542:SF1">
    <property type="entry name" value="METHYLTRANSFERASE"/>
    <property type="match status" value="1"/>
</dbReference>
<dbReference type="EC" id="2.1.1.171" evidence="4"/>
<dbReference type="SUPFAM" id="SSF53335">
    <property type="entry name" value="S-adenosyl-L-methionine-dependent methyltransferases"/>
    <property type="match status" value="1"/>
</dbReference>
<dbReference type="PANTHER" id="PTHR43542">
    <property type="entry name" value="METHYLTRANSFERASE"/>
    <property type="match status" value="1"/>
</dbReference>